<dbReference type="RefSeq" id="WP_255159814.1">
    <property type="nucleotide sequence ID" value="NZ_CP101497.1"/>
</dbReference>
<reference evidence="2" key="1">
    <citation type="submission" date="2022-07" db="EMBL/GenBank/DDBJ databases">
        <title>Taxonomic analysis of Microcella humidisoli nov. sp., isolated from riverside soil.</title>
        <authorList>
            <person name="Molina K.M."/>
            <person name="Kim S.B."/>
        </authorList>
    </citation>
    <scope>NUCLEOTIDE SEQUENCE</scope>
    <source>
        <strain evidence="2">MMS21-STM10</strain>
    </source>
</reference>
<dbReference type="Proteomes" id="UP001060039">
    <property type="component" value="Chromosome"/>
</dbReference>
<feature type="transmembrane region" description="Helical" evidence="1">
    <location>
        <begin position="43"/>
        <end position="64"/>
    </location>
</feature>
<evidence type="ECO:0000313" key="3">
    <source>
        <dbReference type="Proteomes" id="UP001060039"/>
    </source>
</evidence>
<keyword evidence="3" id="KW-1185">Reference proteome</keyword>
<accession>A0ABY5FWN2</accession>
<organism evidence="2 3">
    <name type="scientific">Microcella humidisoli</name>
    <dbReference type="NCBI Taxonomy" id="2963406"/>
    <lineage>
        <taxon>Bacteria</taxon>
        <taxon>Bacillati</taxon>
        <taxon>Actinomycetota</taxon>
        <taxon>Actinomycetes</taxon>
        <taxon>Micrococcales</taxon>
        <taxon>Microbacteriaceae</taxon>
        <taxon>Microcella</taxon>
    </lineage>
</organism>
<proteinExistence type="predicted"/>
<dbReference type="EMBL" id="CP101497">
    <property type="protein sequence ID" value="UTT62683.1"/>
    <property type="molecule type" value="Genomic_DNA"/>
</dbReference>
<name>A0ABY5FWN2_9MICO</name>
<evidence type="ECO:0000313" key="2">
    <source>
        <dbReference type="EMBL" id="UTT62683.1"/>
    </source>
</evidence>
<evidence type="ECO:0000256" key="1">
    <source>
        <dbReference type="SAM" id="Phobius"/>
    </source>
</evidence>
<sequence>MASFDDLGRALRDDAAANAPDASVIDVDAVTRAARARRRPRQWAVGALGLVAVLGVGSVAVAAATPPSLIAAGESADLESAGAEELGAPERDGGSPAVAEGLLSCGAVAPAPGQGPTGLALEADLPSGASTGSELMGTARIVSTDAQRRDLITGTEARAVILQDGVVVGESPVVGQAARSATLEPGGSLTIPVRLSTSSCLDGAPLPPGEYTVLTVIDASRSFDEPPSLLIAPEALLRLE</sequence>
<keyword evidence="1" id="KW-0812">Transmembrane</keyword>
<protein>
    <submittedName>
        <fullName evidence="2">Uncharacterized protein</fullName>
    </submittedName>
</protein>
<keyword evidence="1" id="KW-1133">Transmembrane helix</keyword>
<gene>
    <name evidence="2" type="ORF">NNL39_00745</name>
</gene>
<keyword evidence="1" id="KW-0472">Membrane</keyword>